<gene>
    <name evidence="1" type="ORF">NPX13_g5115</name>
</gene>
<dbReference type="InterPro" id="IPR036866">
    <property type="entry name" value="RibonucZ/Hydroxyglut_hydro"/>
</dbReference>
<comment type="caution">
    <text evidence="1">The sequence shown here is derived from an EMBL/GenBank/DDBJ whole genome shotgun (WGS) entry which is preliminary data.</text>
</comment>
<dbReference type="InterPro" id="IPR050114">
    <property type="entry name" value="UPF0173_UPF0282_UlaG_hydrolase"/>
</dbReference>
<dbReference type="Proteomes" id="UP001148614">
    <property type="component" value="Unassembled WGS sequence"/>
</dbReference>
<protein>
    <recommendedName>
        <fullName evidence="3">Metal-dependent hydrolase</fullName>
    </recommendedName>
</protein>
<evidence type="ECO:0000313" key="1">
    <source>
        <dbReference type="EMBL" id="KAJ3572250.1"/>
    </source>
</evidence>
<evidence type="ECO:0008006" key="3">
    <source>
        <dbReference type="Google" id="ProtNLM"/>
    </source>
</evidence>
<dbReference type="Gene3D" id="3.60.15.10">
    <property type="entry name" value="Ribonuclease Z/Hydroxyacylglutathione hydrolase-like"/>
    <property type="match status" value="1"/>
</dbReference>
<dbReference type="PANTHER" id="PTHR43546:SF7">
    <property type="entry name" value="METALLO-BETA-LACTAMASE DOMAIN-CONTAINING PROTEIN"/>
    <property type="match status" value="1"/>
</dbReference>
<dbReference type="PANTHER" id="PTHR43546">
    <property type="entry name" value="UPF0173 METAL-DEPENDENT HYDROLASE MJ1163-RELATED"/>
    <property type="match status" value="1"/>
</dbReference>
<reference evidence="1" key="1">
    <citation type="submission" date="2022-07" db="EMBL/GenBank/DDBJ databases">
        <title>Genome Sequence of Xylaria arbuscula.</title>
        <authorList>
            <person name="Buettner E."/>
        </authorList>
    </citation>
    <scope>NUCLEOTIDE SEQUENCE</scope>
    <source>
        <strain evidence="1">VT107</strain>
    </source>
</reference>
<dbReference type="AlphaFoldDB" id="A0A9W8TNG4"/>
<accession>A0A9W8TNG4</accession>
<organism evidence="1 2">
    <name type="scientific">Xylaria arbuscula</name>
    <dbReference type="NCBI Taxonomy" id="114810"/>
    <lineage>
        <taxon>Eukaryota</taxon>
        <taxon>Fungi</taxon>
        <taxon>Dikarya</taxon>
        <taxon>Ascomycota</taxon>
        <taxon>Pezizomycotina</taxon>
        <taxon>Sordariomycetes</taxon>
        <taxon>Xylariomycetidae</taxon>
        <taxon>Xylariales</taxon>
        <taxon>Xylariaceae</taxon>
        <taxon>Xylaria</taxon>
    </lineage>
</organism>
<dbReference type="EMBL" id="JANPWZ010000781">
    <property type="protein sequence ID" value="KAJ3572250.1"/>
    <property type="molecule type" value="Genomic_DNA"/>
</dbReference>
<dbReference type="VEuPathDB" id="FungiDB:F4678DRAFT_457109"/>
<proteinExistence type="predicted"/>
<sequence>MPLLMVTMDAKQGVELMKLLNPDLTMPVHFDDYSVMLSPLQDFKTEVANMGEEWRDRVVYLERGEQFKFAVRGSK</sequence>
<evidence type="ECO:0000313" key="2">
    <source>
        <dbReference type="Proteomes" id="UP001148614"/>
    </source>
</evidence>
<keyword evidence="2" id="KW-1185">Reference proteome</keyword>
<name>A0A9W8TNG4_9PEZI</name>